<reference evidence="1" key="1">
    <citation type="submission" date="2022-08" db="EMBL/GenBank/DDBJ databases">
        <title>Genomic Encyclopedia of Type Strains, Phase V (KMG-V): Genome sequencing to study the core and pangenomes of soil and plant-associated prokaryotes.</title>
        <authorList>
            <person name="Whitman W."/>
        </authorList>
    </citation>
    <scope>NUCLEOTIDE SEQUENCE</scope>
    <source>
        <strain evidence="1">SP3026</strain>
    </source>
</reference>
<gene>
    <name evidence="1" type="ORF">GGP45_003101</name>
</gene>
<evidence type="ECO:0000313" key="2">
    <source>
        <dbReference type="Proteomes" id="UP001155144"/>
    </source>
</evidence>
<sequence length="45" mass="5267">MNIKSTLTIFLTQQPQKPRQLIIHFYVIIRKLNSISYLSNFGLMG</sequence>
<evidence type="ECO:0000313" key="1">
    <source>
        <dbReference type="EMBL" id="MCS4122734.1"/>
    </source>
</evidence>
<organism evidence="1 2">
    <name type="scientific">Salinibacter ruber</name>
    <dbReference type="NCBI Taxonomy" id="146919"/>
    <lineage>
        <taxon>Bacteria</taxon>
        <taxon>Pseudomonadati</taxon>
        <taxon>Rhodothermota</taxon>
        <taxon>Rhodothermia</taxon>
        <taxon>Rhodothermales</taxon>
        <taxon>Salinibacteraceae</taxon>
        <taxon>Salinibacter</taxon>
    </lineage>
</organism>
<comment type="caution">
    <text evidence="1">The sequence shown here is derived from an EMBL/GenBank/DDBJ whole genome shotgun (WGS) entry which is preliminary data.</text>
</comment>
<accession>A0A9X2VA33</accession>
<proteinExistence type="predicted"/>
<name>A0A9X2VA33_9BACT</name>
<dbReference type="EMBL" id="JANUBL010000009">
    <property type="protein sequence ID" value="MCS4122734.1"/>
    <property type="molecule type" value="Genomic_DNA"/>
</dbReference>
<dbReference type="Proteomes" id="UP001155144">
    <property type="component" value="Unassembled WGS sequence"/>
</dbReference>
<protein>
    <submittedName>
        <fullName evidence="1">Uncharacterized protein</fullName>
    </submittedName>
</protein>
<dbReference type="AlphaFoldDB" id="A0A9X2VA33"/>